<proteinExistence type="inferred from homology"/>
<evidence type="ECO:0000256" key="1">
    <source>
        <dbReference type="ARBA" id="ARBA00010992"/>
    </source>
</evidence>
<dbReference type="Gene3D" id="1.20.1250.20">
    <property type="entry name" value="MFS general substrate transporter like domains"/>
    <property type="match status" value="1"/>
</dbReference>
<keyword evidence="2" id="KW-0762">Sugar transport</keyword>
<evidence type="ECO:0000313" key="5">
    <source>
        <dbReference type="Proteomes" id="UP000823775"/>
    </source>
</evidence>
<comment type="caution">
    <text evidence="4">The sequence shown here is derived from an EMBL/GenBank/DDBJ whole genome shotgun (WGS) entry which is preliminary data.</text>
</comment>
<comment type="similarity">
    <text evidence="1">Belongs to the major facilitator superfamily. Sugar transporter (TC 2.A.1.1) family.</text>
</comment>
<sequence>MQRKRSMEENLLPGSTSKMATTTTITFVLLISTFAASCGSIAYGFAVGYSSPAEGGIMDDLGLSLADRNANEFNHMNTCKLVLTPHYLVFLSSDIILKYSAFSSTLTLGGAIGALISGRVAESVGRRVVCFLLFFDTCWIPKYCARYISFELRI</sequence>
<accession>A0ABS8V5M5</accession>
<evidence type="ECO:0000256" key="3">
    <source>
        <dbReference type="ARBA" id="ARBA00044504"/>
    </source>
</evidence>
<dbReference type="SUPFAM" id="SSF103473">
    <property type="entry name" value="MFS general substrate transporter"/>
    <property type="match status" value="1"/>
</dbReference>
<dbReference type="PANTHER" id="PTHR48021">
    <property type="match status" value="1"/>
</dbReference>
<dbReference type="PANTHER" id="PTHR48021:SF29">
    <property type="entry name" value="MAJOR FACILITATOR SUPERFAMILY (MFS) PROFILE DOMAIN-CONTAINING PROTEIN"/>
    <property type="match status" value="1"/>
</dbReference>
<dbReference type="InterPro" id="IPR036259">
    <property type="entry name" value="MFS_trans_sf"/>
</dbReference>
<dbReference type="Proteomes" id="UP000823775">
    <property type="component" value="Unassembled WGS sequence"/>
</dbReference>
<dbReference type="EMBL" id="JACEIK010003441">
    <property type="protein sequence ID" value="MCD9641722.1"/>
    <property type="molecule type" value="Genomic_DNA"/>
</dbReference>
<dbReference type="InterPro" id="IPR050549">
    <property type="entry name" value="MFS_Trehalose_Transporter"/>
</dbReference>
<evidence type="ECO:0000313" key="4">
    <source>
        <dbReference type="EMBL" id="MCD9641722.1"/>
    </source>
</evidence>
<gene>
    <name evidence="4" type="ORF">HAX54_028145</name>
</gene>
<evidence type="ECO:0000256" key="2">
    <source>
        <dbReference type="ARBA" id="ARBA00022597"/>
    </source>
</evidence>
<organism evidence="4 5">
    <name type="scientific">Datura stramonium</name>
    <name type="common">Jimsonweed</name>
    <name type="synonym">Common thornapple</name>
    <dbReference type="NCBI Taxonomy" id="4076"/>
    <lineage>
        <taxon>Eukaryota</taxon>
        <taxon>Viridiplantae</taxon>
        <taxon>Streptophyta</taxon>
        <taxon>Embryophyta</taxon>
        <taxon>Tracheophyta</taxon>
        <taxon>Spermatophyta</taxon>
        <taxon>Magnoliopsida</taxon>
        <taxon>eudicotyledons</taxon>
        <taxon>Gunneridae</taxon>
        <taxon>Pentapetalae</taxon>
        <taxon>asterids</taxon>
        <taxon>lamiids</taxon>
        <taxon>Solanales</taxon>
        <taxon>Solanaceae</taxon>
        <taxon>Solanoideae</taxon>
        <taxon>Datureae</taxon>
        <taxon>Datura</taxon>
    </lineage>
</organism>
<evidence type="ECO:0008006" key="6">
    <source>
        <dbReference type="Google" id="ProtNLM"/>
    </source>
</evidence>
<protein>
    <recommendedName>
        <fullName evidence="6">Major facilitator superfamily (MFS) profile domain-containing protein</fullName>
    </recommendedName>
</protein>
<name>A0ABS8V5M5_DATST</name>
<keyword evidence="5" id="KW-1185">Reference proteome</keyword>
<comment type="similarity">
    <text evidence="3">Belongs to the major facilitator superfamily. Phosphate:H(+) symporter (TC 2.A.1.9) family.</text>
</comment>
<reference evidence="4 5" key="1">
    <citation type="journal article" date="2021" name="BMC Genomics">
        <title>Datura genome reveals duplications of psychoactive alkaloid biosynthetic genes and high mutation rate following tissue culture.</title>
        <authorList>
            <person name="Rajewski A."/>
            <person name="Carter-House D."/>
            <person name="Stajich J."/>
            <person name="Litt A."/>
        </authorList>
    </citation>
    <scope>NUCLEOTIDE SEQUENCE [LARGE SCALE GENOMIC DNA]</scope>
    <source>
        <strain evidence="4">AR-01</strain>
    </source>
</reference>
<keyword evidence="2" id="KW-0813">Transport</keyword>